<name>A0A1I3UWC2_9GAMM</name>
<evidence type="ECO:0000256" key="3">
    <source>
        <dbReference type="RuleBase" id="RU003476"/>
    </source>
</evidence>
<dbReference type="PANTHER" id="PTHR43736">
    <property type="entry name" value="ADP-RIBOSE PYROPHOSPHATASE"/>
    <property type="match status" value="1"/>
</dbReference>
<keyword evidence="6" id="KW-1185">Reference proteome</keyword>
<gene>
    <name evidence="5" type="ORF">SAMN05216429_10711</name>
</gene>
<protein>
    <submittedName>
        <fullName evidence="5">Mutator mutT protein</fullName>
    </submittedName>
</protein>
<evidence type="ECO:0000313" key="6">
    <source>
        <dbReference type="Proteomes" id="UP000199445"/>
    </source>
</evidence>
<dbReference type="EMBL" id="FOSC01000007">
    <property type="protein sequence ID" value="SFJ87365.1"/>
    <property type="molecule type" value="Genomic_DNA"/>
</dbReference>
<dbReference type="OrthoDB" id="7066556at2"/>
<evidence type="ECO:0000259" key="4">
    <source>
        <dbReference type="PROSITE" id="PS51462"/>
    </source>
</evidence>
<feature type="domain" description="Nudix hydrolase" evidence="4">
    <location>
        <begin position="15"/>
        <end position="145"/>
    </location>
</feature>
<reference evidence="5 6" key="1">
    <citation type="submission" date="2016-10" db="EMBL/GenBank/DDBJ databases">
        <authorList>
            <person name="de Groot N.N."/>
        </authorList>
    </citation>
    <scope>NUCLEOTIDE SEQUENCE [LARGE SCALE GENOMIC DNA]</scope>
    <source>
        <strain evidence="5 6">IBRC-M 10445</strain>
    </source>
</reference>
<dbReference type="InterPro" id="IPR020084">
    <property type="entry name" value="NUDIX_hydrolase_CS"/>
</dbReference>
<keyword evidence="2 3" id="KW-0378">Hydrolase</keyword>
<dbReference type="Proteomes" id="UP000199445">
    <property type="component" value="Unassembled WGS sequence"/>
</dbReference>
<dbReference type="InterPro" id="IPR000086">
    <property type="entry name" value="NUDIX_hydrolase_dom"/>
</dbReference>
<dbReference type="PRINTS" id="PR00502">
    <property type="entry name" value="NUDIXFAMILY"/>
</dbReference>
<dbReference type="AlphaFoldDB" id="A0A1I3UWC2"/>
<dbReference type="Gene3D" id="3.90.79.10">
    <property type="entry name" value="Nucleoside Triphosphate Pyrophosphohydrolase"/>
    <property type="match status" value="1"/>
</dbReference>
<dbReference type="InterPro" id="IPR015797">
    <property type="entry name" value="NUDIX_hydrolase-like_dom_sf"/>
</dbReference>
<dbReference type="GO" id="GO:0016787">
    <property type="term" value="F:hydrolase activity"/>
    <property type="evidence" value="ECO:0007669"/>
    <property type="project" value="UniProtKB-KW"/>
</dbReference>
<dbReference type="PROSITE" id="PS00893">
    <property type="entry name" value="NUDIX_BOX"/>
    <property type="match status" value="1"/>
</dbReference>
<evidence type="ECO:0000256" key="1">
    <source>
        <dbReference type="ARBA" id="ARBA00001946"/>
    </source>
</evidence>
<dbReference type="PANTHER" id="PTHR43736:SF1">
    <property type="entry name" value="DIHYDRONEOPTERIN TRIPHOSPHATE DIPHOSPHATASE"/>
    <property type="match status" value="1"/>
</dbReference>
<proteinExistence type="inferred from homology"/>
<comment type="cofactor">
    <cofactor evidence="1">
        <name>Mg(2+)</name>
        <dbReference type="ChEBI" id="CHEBI:18420"/>
    </cofactor>
</comment>
<evidence type="ECO:0000313" key="5">
    <source>
        <dbReference type="EMBL" id="SFJ87365.1"/>
    </source>
</evidence>
<accession>A0A1I3UWC2</accession>
<dbReference type="RefSeq" id="WP_091704460.1">
    <property type="nucleotide sequence ID" value="NZ_BMYN01000001.1"/>
</dbReference>
<dbReference type="CDD" id="cd04673">
    <property type="entry name" value="NUDIX_ADPRase"/>
    <property type="match status" value="1"/>
</dbReference>
<dbReference type="Pfam" id="PF00293">
    <property type="entry name" value="NUDIX"/>
    <property type="match status" value="1"/>
</dbReference>
<organism evidence="5 6">
    <name type="scientific">Marinobacter persicus</name>
    <dbReference type="NCBI Taxonomy" id="930118"/>
    <lineage>
        <taxon>Bacteria</taxon>
        <taxon>Pseudomonadati</taxon>
        <taxon>Pseudomonadota</taxon>
        <taxon>Gammaproteobacteria</taxon>
        <taxon>Pseudomonadales</taxon>
        <taxon>Marinobacteraceae</taxon>
        <taxon>Marinobacter</taxon>
    </lineage>
</organism>
<dbReference type="PROSITE" id="PS51462">
    <property type="entry name" value="NUDIX"/>
    <property type="match status" value="1"/>
</dbReference>
<dbReference type="InterPro" id="IPR020476">
    <property type="entry name" value="Nudix_hydrolase"/>
</dbReference>
<sequence>MEKNSHKPGPSSLQRPIPATIATVIRDGNVLLVRRKNPPDAQFWGFPGGKIDFGETIESAAIRELYEETGIQAHAVNTFTAVDVFGRDDSGQIQQHFVLIAVLCRWIAGEPVAGDDALDARWIPIRSLENHDLALSLGVVEVAHLANKLESQTL</sequence>
<evidence type="ECO:0000256" key="2">
    <source>
        <dbReference type="ARBA" id="ARBA00022801"/>
    </source>
</evidence>
<comment type="similarity">
    <text evidence="3">Belongs to the Nudix hydrolase family.</text>
</comment>
<dbReference type="SUPFAM" id="SSF55811">
    <property type="entry name" value="Nudix"/>
    <property type="match status" value="1"/>
</dbReference>